<feature type="compositionally biased region" description="Pro residues" evidence="4">
    <location>
        <begin position="9"/>
        <end position="26"/>
    </location>
</feature>
<sequence length="442" mass="44183">MTHVDRGDPMPPAWSPPPGAPAPAPFAPGVTSATPPPAGPVAAPAPPAAERAWWWSDGPADPWRDPAAPAAVVLPAPAPAIPPPPPAAEGPAEWRGTVRTFALVVIAVGLLAGLVGGALGFLAARRADGPLLGDRTPADPPAGVAATVAAVRPSVVQLQVVDAAGSSVGSGFVVSTAGHVLTNQHVLGGSRGPVQVTLPGGGVTAARLVGSDAEADLAVLKLDSAAGVRPARLGDSDRLAVGEQVLAFGSPLSLRETVTAGIVSALDRPLRTGGEPGEQVRYYAAIQTDAAVNQGNSGGPLVDAAGRVVGVNAVIQSVAGSREDAGNIGLAFAIPINQAHRIAREIIAHGRAKRTVLGAEVADAERVTGGARLGEVPAGGPAAAAGLRTGDVVTGIDGRILETSVDLIALVRKRAPGDAVRLAYQRGAQRRTVSVRLAADAR</sequence>
<dbReference type="GO" id="GO:0006508">
    <property type="term" value="P:proteolysis"/>
    <property type="evidence" value="ECO:0007669"/>
    <property type="project" value="UniProtKB-KW"/>
</dbReference>
<evidence type="ECO:0000256" key="3">
    <source>
        <dbReference type="ARBA" id="ARBA00022801"/>
    </source>
</evidence>
<dbReference type="EMBL" id="BMQB01000004">
    <property type="protein sequence ID" value="GGJ92001.1"/>
    <property type="molecule type" value="Genomic_DNA"/>
</dbReference>
<keyword evidence="5" id="KW-1133">Transmembrane helix</keyword>
<keyword evidence="5" id="KW-0812">Transmembrane</keyword>
<dbReference type="PROSITE" id="PS50106">
    <property type="entry name" value="PDZ"/>
    <property type="match status" value="1"/>
</dbReference>
<dbReference type="PRINTS" id="PR00834">
    <property type="entry name" value="PROTEASES2C"/>
</dbReference>
<dbReference type="Pfam" id="PF13365">
    <property type="entry name" value="Trypsin_2"/>
    <property type="match status" value="1"/>
</dbReference>
<dbReference type="Gene3D" id="2.40.10.10">
    <property type="entry name" value="Trypsin-like serine proteases"/>
    <property type="match status" value="2"/>
</dbReference>
<evidence type="ECO:0000256" key="1">
    <source>
        <dbReference type="ARBA" id="ARBA00010541"/>
    </source>
</evidence>
<evidence type="ECO:0000256" key="4">
    <source>
        <dbReference type="SAM" id="MobiDB-lite"/>
    </source>
</evidence>
<keyword evidence="5" id="KW-0472">Membrane</keyword>
<reference evidence="7" key="2">
    <citation type="submission" date="2020-09" db="EMBL/GenBank/DDBJ databases">
        <authorList>
            <person name="Sun Q."/>
            <person name="Ohkuma M."/>
        </authorList>
    </citation>
    <scope>NUCLEOTIDE SEQUENCE</scope>
    <source>
        <strain evidence="7">JCM 3090</strain>
    </source>
</reference>
<organism evidence="7 8">
    <name type="scientific">Pilimelia anulata</name>
    <dbReference type="NCBI Taxonomy" id="53371"/>
    <lineage>
        <taxon>Bacteria</taxon>
        <taxon>Bacillati</taxon>
        <taxon>Actinomycetota</taxon>
        <taxon>Actinomycetes</taxon>
        <taxon>Micromonosporales</taxon>
        <taxon>Micromonosporaceae</taxon>
        <taxon>Pilimelia</taxon>
    </lineage>
</organism>
<comment type="similarity">
    <text evidence="1">Belongs to the peptidase S1C family.</text>
</comment>
<dbReference type="Proteomes" id="UP000649739">
    <property type="component" value="Unassembled WGS sequence"/>
</dbReference>
<evidence type="ECO:0000256" key="2">
    <source>
        <dbReference type="ARBA" id="ARBA00022670"/>
    </source>
</evidence>
<dbReference type="InterPro" id="IPR036034">
    <property type="entry name" value="PDZ_sf"/>
</dbReference>
<evidence type="ECO:0000259" key="6">
    <source>
        <dbReference type="PROSITE" id="PS50106"/>
    </source>
</evidence>
<dbReference type="GO" id="GO:0004252">
    <property type="term" value="F:serine-type endopeptidase activity"/>
    <property type="evidence" value="ECO:0007669"/>
    <property type="project" value="InterPro"/>
</dbReference>
<dbReference type="InterPro" id="IPR051201">
    <property type="entry name" value="Chloro_Bact_Ser_Proteases"/>
</dbReference>
<dbReference type="Gene3D" id="2.30.42.10">
    <property type="match status" value="1"/>
</dbReference>
<proteinExistence type="inferred from homology"/>
<keyword evidence="3" id="KW-0378">Hydrolase</keyword>
<dbReference type="InterPro" id="IPR001940">
    <property type="entry name" value="Peptidase_S1C"/>
</dbReference>
<dbReference type="SUPFAM" id="SSF50494">
    <property type="entry name" value="Trypsin-like serine proteases"/>
    <property type="match status" value="1"/>
</dbReference>
<comment type="caution">
    <text evidence="7">The sequence shown here is derived from an EMBL/GenBank/DDBJ whole genome shotgun (WGS) entry which is preliminary data.</text>
</comment>
<dbReference type="InterPro" id="IPR009003">
    <property type="entry name" value="Peptidase_S1_PA"/>
</dbReference>
<evidence type="ECO:0000313" key="7">
    <source>
        <dbReference type="EMBL" id="GGJ92001.1"/>
    </source>
</evidence>
<feature type="domain" description="PDZ" evidence="6">
    <location>
        <begin position="346"/>
        <end position="428"/>
    </location>
</feature>
<dbReference type="AlphaFoldDB" id="A0A8J3B3M4"/>
<feature type="region of interest" description="Disordered" evidence="4">
    <location>
        <begin position="1"/>
        <end position="45"/>
    </location>
</feature>
<evidence type="ECO:0000313" key="8">
    <source>
        <dbReference type="Proteomes" id="UP000649739"/>
    </source>
</evidence>
<feature type="transmembrane region" description="Helical" evidence="5">
    <location>
        <begin position="101"/>
        <end position="124"/>
    </location>
</feature>
<protein>
    <recommendedName>
        <fullName evidence="6">PDZ domain-containing protein</fullName>
    </recommendedName>
</protein>
<dbReference type="SMART" id="SM00228">
    <property type="entry name" value="PDZ"/>
    <property type="match status" value="1"/>
</dbReference>
<dbReference type="InterPro" id="IPR001478">
    <property type="entry name" value="PDZ"/>
</dbReference>
<reference evidence="7" key="1">
    <citation type="journal article" date="2014" name="Int. J. Syst. Evol. Microbiol.">
        <title>Complete genome sequence of Corynebacterium casei LMG S-19264T (=DSM 44701T), isolated from a smear-ripened cheese.</title>
        <authorList>
            <consortium name="US DOE Joint Genome Institute (JGI-PGF)"/>
            <person name="Walter F."/>
            <person name="Albersmeier A."/>
            <person name="Kalinowski J."/>
            <person name="Ruckert C."/>
        </authorList>
    </citation>
    <scope>NUCLEOTIDE SEQUENCE</scope>
    <source>
        <strain evidence="7">JCM 3090</strain>
    </source>
</reference>
<keyword evidence="2" id="KW-0645">Protease</keyword>
<dbReference type="PANTHER" id="PTHR43343">
    <property type="entry name" value="PEPTIDASE S12"/>
    <property type="match status" value="1"/>
</dbReference>
<dbReference type="SUPFAM" id="SSF50156">
    <property type="entry name" value="PDZ domain-like"/>
    <property type="match status" value="1"/>
</dbReference>
<keyword evidence="8" id="KW-1185">Reference proteome</keyword>
<dbReference type="InterPro" id="IPR043504">
    <property type="entry name" value="Peptidase_S1_PA_chymotrypsin"/>
</dbReference>
<dbReference type="PANTHER" id="PTHR43343:SF3">
    <property type="entry name" value="PROTEASE DO-LIKE 8, CHLOROPLASTIC"/>
    <property type="match status" value="1"/>
</dbReference>
<accession>A0A8J3B3M4</accession>
<dbReference type="Pfam" id="PF13180">
    <property type="entry name" value="PDZ_2"/>
    <property type="match status" value="1"/>
</dbReference>
<evidence type="ECO:0000256" key="5">
    <source>
        <dbReference type="SAM" id="Phobius"/>
    </source>
</evidence>
<feature type="compositionally biased region" description="Pro residues" evidence="4">
    <location>
        <begin position="34"/>
        <end position="45"/>
    </location>
</feature>
<name>A0A8J3B3M4_9ACTN</name>
<gene>
    <name evidence="7" type="ORF">GCM10010123_22260</name>
</gene>